<comment type="caution">
    <text evidence="1">The sequence shown here is derived from an EMBL/GenBank/DDBJ whole genome shotgun (WGS) entry which is preliminary data.</text>
</comment>
<organism evidence="1 2">
    <name type="scientific">Coemansia nantahalensis</name>
    <dbReference type="NCBI Taxonomy" id="2789366"/>
    <lineage>
        <taxon>Eukaryota</taxon>
        <taxon>Fungi</taxon>
        <taxon>Fungi incertae sedis</taxon>
        <taxon>Zoopagomycota</taxon>
        <taxon>Kickxellomycotina</taxon>
        <taxon>Kickxellomycetes</taxon>
        <taxon>Kickxellales</taxon>
        <taxon>Kickxellaceae</taxon>
        <taxon>Coemansia</taxon>
    </lineage>
</organism>
<feature type="non-terminal residue" evidence="1">
    <location>
        <position position="200"/>
    </location>
</feature>
<evidence type="ECO:0000313" key="1">
    <source>
        <dbReference type="EMBL" id="KAJ2760646.1"/>
    </source>
</evidence>
<evidence type="ECO:0000313" key="2">
    <source>
        <dbReference type="Proteomes" id="UP001140234"/>
    </source>
</evidence>
<name>A0ACC1JK91_9FUNG</name>
<accession>A0ACC1JK91</accession>
<keyword evidence="2" id="KW-1185">Reference proteome</keyword>
<proteinExistence type="predicted"/>
<feature type="non-terminal residue" evidence="1">
    <location>
        <position position="1"/>
    </location>
</feature>
<reference evidence="1" key="1">
    <citation type="submission" date="2022-07" db="EMBL/GenBank/DDBJ databases">
        <title>Phylogenomic reconstructions and comparative analyses of Kickxellomycotina fungi.</title>
        <authorList>
            <person name="Reynolds N.K."/>
            <person name="Stajich J.E."/>
            <person name="Barry K."/>
            <person name="Grigoriev I.V."/>
            <person name="Crous P."/>
            <person name="Smith M.E."/>
        </authorList>
    </citation>
    <scope>NUCLEOTIDE SEQUENCE</scope>
    <source>
        <strain evidence="1">CBS 109366</strain>
    </source>
</reference>
<gene>
    <name evidence="1" type="ORF">IWQ57_006252</name>
</gene>
<dbReference type="Proteomes" id="UP001140234">
    <property type="component" value="Unassembled WGS sequence"/>
</dbReference>
<dbReference type="EMBL" id="JANBUJ010003443">
    <property type="protein sequence ID" value="KAJ2760646.1"/>
    <property type="molecule type" value="Genomic_DNA"/>
</dbReference>
<sequence length="200" mass="21766">PGERVQARRPAARAHWRGRAGQGGGGGAQRPGAPARVKGHPPRRQAVQHPADGPRRDQAVRLWRVGRAGRLDRPDLCRDQLLHGARAHPGRPLRRPVGRVVARPDPDRGLAEHVPLPAAGPPAAVRHRAARVHHPHARPRDGRPPLLARVLRLCPQVPHQGPQLPPHAGPAARPPVHCRRRRAPPGPKVVDRKGVGRQKV</sequence>
<protein>
    <submittedName>
        <fullName evidence="1">Uncharacterized protein</fullName>
    </submittedName>
</protein>